<accession>A0A8H6J8S6</accession>
<feature type="region of interest" description="Disordered" evidence="2">
    <location>
        <begin position="207"/>
        <end position="265"/>
    </location>
</feature>
<dbReference type="GO" id="GO:0000981">
    <property type="term" value="F:DNA-binding transcription factor activity, RNA polymerase II-specific"/>
    <property type="evidence" value="ECO:0007669"/>
    <property type="project" value="InterPro"/>
</dbReference>
<sequence>MVAMSRNNSIGALQGFSVSQPFLGAPLQFYPALGTPQLDDLMNAFLPGSASIKEKRATISMDFFEYSQLTGETFKYYPVFIQPLNPATASSAGSSPNQDSGYGSNFVSPVISDWSWSQSTPGSASASTPASVVQDAIPWKAPKKAAASGVKPQNNDFSHVPGMKIMTKDGRDVTNSASRGCKTKEQRDHAHLMRIIKACEACRKKKVRCDPSHKKRATAQPQTTTPMRSAKKAKTSAHDLPGITDRSLQPRVSFPNSSAVAKSSSESLGASDLSLELSEPWESFVQFDDEPASAIPFDYDFFFDPEGHLSPSPRQAPATPRAVLSHQLGESDLSQYIASELGRPPTLPYLDATAPASDYVDFNLFSPDPGFLDEDASLVDIASVVDRTGSPSLSRRDSQGCQLAYAQNFETGSPRSMSADQIAGAKLLSSSPPPDGTHVFSREQLSRLNGMKAQATSQMRHQSLASAFSTRDKVVPQVGVAHMSLPGLPLTLTQDDHNSLEPNPGLASLPEAVSRPVGNGVSGSTSARLDRLPLSASDNENQAVHPGGLPQPVLAATAIPSRSISHVPPTRSPTRDVSSSTPASFSSSNSGFSTPLGEQSGYTMATITWGDDNLSASGTGLADAAIKGRFHSSGPQPPATRGRTPSPSSQSTAGDSDLLERLRGPSTTVGEGIISTHRSSILRSSASSSLLCVVLLAMTWYMAPHSAGQLLFEGFFQVALGMAVFKAVHTYSSLHGSRPQQSRLSSTPKLPSFSGGARLPSCFSTKLRHSYLQSEQTHALVNPAVVSIALGFA</sequence>
<dbReference type="EMBL" id="WIGN01000114">
    <property type="protein sequence ID" value="KAF6808664.1"/>
    <property type="molecule type" value="Genomic_DNA"/>
</dbReference>
<feature type="region of interest" description="Disordered" evidence="2">
    <location>
        <begin position="145"/>
        <end position="186"/>
    </location>
</feature>
<evidence type="ECO:0008006" key="5">
    <source>
        <dbReference type="Google" id="ProtNLM"/>
    </source>
</evidence>
<proteinExistence type="predicted"/>
<feature type="compositionally biased region" description="Low complexity" evidence="2">
    <location>
        <begin position="578"/>
        <end position="595"/>
    </location>
</feature>
<feature type="region of interest" description="Disordered" evidence="2">
    <location>
        <begin position="628"/>
        <end position="671"/>
    </location>
</feature>
<keyword evidence="4" id="KW-1185">Reference proteome</keyword>
<dbReference type="Proteomes" id="UP000652219">
    <property type="component" value="Unassembled WGS sequence"/>
</dbReference>
<evidence type="ECO:0000256" key="1">
    <source>
        <dbReference type="ARBA" id="ARBA00023242"/>
    </source>
</evidence>
<feature type="compositionally biased region" description="Basic residues" evidence="2">
    <location>
        <begin position="207"/>
        <end position="217"/>
    </location>
</feature>
<protein>
    <recommendedName>
        <fullName evidence="5">Zn(2)-C6 fungal-type domain-containing protein</fullName>
    </recommendedName>
</protein>
<feature type="compositionally biased region" description="Polar residues" evidence="2">
    <location>
        <begin position="643"/>
        <end position="654"/>
    </location>
</feature>
<evidence type="ECO:0000313" key="4">
    <source>
        <dbReference type="Proteomes" id="UP000652219"/>
    </source>
</evidence>
<feature type="compositionally biased region" description="Low complexity" evidence="2">
    <location>
        <begin position="253"/>
        <end position="265"/>
    </location>
</feature>
<feature type="region of interest" description="Disordered" evidence="2">
    <location>
        <begin position="561"/>
        <end position="597"/>
    </location>
</feature>
<comment type="caution">
    <text evidence="3">The sequence shown here is derived from an EMBL/GenBank/DDBJ whole genome shotgun (WGS) entry which is preliminary data.</text>
</comment>
<name>A0A8H6J8S6_9PEZI</name>
<dbReference type="AlphaFoldDB" id="A0A8H6J8S6"/>
<organism evidence="3 4">
    <name type="scientific">Colletotrichum sojae</name>
    <dbReference type="NCBI Taxonomy" id="2175907"/>
    <lineage>
        <taxon>Eukaryota</taxon>
        <taxon>Fungi</taxon>
        <taxon>Dikarya</taxon>
        <taxon>Ascomycota</taxon>
        <taxon>Pezizomycotina</taxon>
        <taxon>Sordariomycetes</taxon>
        <taxon>Hypocreomycetidae</taxon>
        <taxon>Glomerellales</taxon>
        <taxon>Glomerellaceae</taxon>
        <taxon>Colletotrichum</taxon>
        <taxon>Colletotrichum orchidearum species complex</taxon>
    </lineage>
</organism>
<evidence type="ECO:0000256" key="2">
    <source>
        <dbReference type="SAM" id="MobiDB-lite"/>
    </source>
</evidence>
<gene>
    <name evidence="3" type="ORF">CSOJ01_07424</name>
</gene>
<keyword evidence="1" id="KW-0539">Nucleus</keyword>
<evidence type="ECO:0000313" key="3">
    <source>
        <dbReference type="EMBL" id="KAF6808664.1"/>
    </source>
</evidence>
<dbReference type="GO" id="GO:0008270">
    <property type="term" value="F:zinc ion binding"/>
    <property type="evidence" value="ECO:0007669"/>
    <property type="project" value="InterPro"/>
</dbReference>
<dbReference type="CDD" id="cd00067">
    <property type="entry name" value="GAL4"/>
    <property type="match status" value="1"/>
</dbReference>
<feature type="region of interest" description="Disordered" evidence="2">
    <location>
        <begin position="493"/>
        <end position="527"/>
    </location>
</feature>
<dbReference type="InterPro" id="IPR001138">
    <property type="entry name" value="Zn2Cys6_DnaBD"/>
</dbReference>
<reference evidence="3 4" key="1">
    <citation type="journal article" date="2020" name="Phytopathology">
        <title>Genome Sequence Resources of Colletotrichum truncatum, C. plurivorum, C. musicola, and C. sojae: Four Species Pathogenic to Soybean (Glycine max).</title>
        <authorList>
            <person name="Rogerio F."/>
            <person name="Boufleur T.R."/>
            <person name="Ciampi-Guillardi M."/>
            <person name="Sukno S.A."/>
            <person name="Thon M.R."/>
            <person name="Massola Junior N.S."/>
            <person name="Baroncelli R."/>
        </authorList>
    </citation>
    <scope>NUCLEOTIDE SEQUENCE [LARGE SCALE GENOMIC DNA]</scope>
    <source>
        <strain evidence="3 4">LFN0009</strain>
    </source>
</reference>